<protein>
    <recommendedName>
        <fullName evidence="1">DUF4031 domain-containing protein</fullName>
    </recommendedName>
</protein>
<evidence type="ECO:0000259" key="1">
    <source>
        <dbReference type="Pfam" id="PF13223"/>
    </source>
</evidence>
<name>A0A0F9M082_9ZZZZ</name>
<reference evidence="2" key="1">
    <citation type="journal article" date="2015" name="Nature">
        <title>Complex archaea that bridge the gap between prokaryotes and eukaryotes.</title>
        <authorList>
            <person name="Spang A."/>
            <person name="Saw J.H."/>
            <person name="Jorgensen S.L."/>
            <person name="Zaremba-Niedzwiedzka K."/>
            <person name="Martijn J."/>
            <person name="Lind A.E."/>
            <person name="van Eijk R."/>
            <person name="Schleper C."/>
            <person name="Guy L."/>
            <person name="Ettema T.J."/>
        </authorList>
    </citation>
    <scope>NUCLEOTIDE SEQUENCE</scope>
</reference>
<comment type="caution">
    <text evidence="2">The sequence shown here is derived from an EMBL/GenBank/DDBJ whole genome shotgun (WGS) entry which is preliminary data.</text>
</comment>
<gene>
    <name evidence="2" type="ORF">LCGC14_1215530</name>
</gene>
<dbReference type="Pfam" id="PF13223">
    <property type="entry name" value="DUF4031"/>
    <property type="match status" value="1"/>
</dbReference>
<accession>A0A0F9M082</accession>
<dbReference type="InterPro" id="IPR025109">
    <property type="entry name" value="DUF4031"/>
</dbReference>
<dbReference type="AlphaFoldDB" id="A0A0F9M082"/>
<dbReference type="EMBL" id="LAZR01006354">
    <property type="protein sequence ID" value="KKM92736.1"/>
    <property type="molecule type" value="Genomic_DNA"/>
</dbReference>
<evidence type="ECO:0000313" key="2">
    <source>
        <dbReference type="EMBL" id="KKM92736.1"/>
    </source>
</evidence>
<feature type="domain" description="DUF4031" evidence="1">
    <location>
        <begin position="8"/>
        <end position="74"/>
    </location>
</feature>
<sequence length="75" mass="8780">MLLLDKRGHLVSDLDVGELHYLCSLIGIPRWRFHGVRKGHPHYDLPTARLKNLAWLRGKARIVSSQELVRRMARR</sequence>
<proteinExistence type="predicted"/>
<organism evidence="2">
    <name type="scientific">marine sediment metagenome</name>
    <dbReference type="NCBI Taxonomy" id="412755"/>
    <lineage>
        <taxon>unclassified sequences</taxon>
        <taxon>metagenomes</taxon>
        <taxon>ecological metagenomes</taxon>
    </lineage>
</organism>